<evidence type="ECO:0000313" key="3">
    <source>
        <dbReference type="EMBL" id="AGE96394.1"/>
    </source>
</evidence>
<feature type="region of interest" description="Disordered" evidence="1">
    <location>
        <begin position="164"/>
        <end position="226"/>
    </location>
</feature>
<dbReference type="VEuPathDB" id="MicrosporidiaDB:AEWR_031370"/>
<feature type="transmembrane region" description="Helical" evidence="2">
    <location>
        <begin position="396"/>
        <end position="417"/>
    </location>
</feature>
<dbReference type="AlphaFoldDB" id="M1JLJ7"/>
<organism evidence="3">
    <name type="scientific">Encephalitozoon cuniculi</name>
    <name type="common">Microsporidian parasite</name>
    <dbReference type="NCBI Taxonomy" id="6035"/>
    <lineage>
        <taxon>Eukaryota</taxon>
        <taxon>Fungi</taxon>
        <taxon>Fungi incertae sedis</taxon>
        <taxon>Microsporidia</taxon>
        <taxon>Unikaryonidae</taxon>
        <taxon>Encephalitozoon</taxon>
    </lineage>
</organism>
<dbReference type="VEuPathDB" id="MicrosporidiaDB:ECU03_1420"/>
<dbReference type="VEuPathDB" id="MicrosporidiaDB:M970_031370"/>
<evidence type="ECO:0000256" key="2">
    <source>
        <dbReference type="SAM" id="Phobius"/>
    </source>
</evidence>
<reference evidence="3" key="1">
    <citation type="journal article" date="2013" name="Eukaryot. Cell">
        <title>Extremely Reduced Levels of Heterozygosity in the Vertebrate Pathogen Encephalitozoon cuniculi.</title>
        <authorList>
            <person name="Selman M."/>
            <person name="Sak B."/>
            <person name="Kvac M."/>
            <person name="Farinelli L."/>
            <person name="Weiss L.M."/>
            <person name="Corradi N."/>
        </authorList>
    </citation>
    <scope>NUCLEOTIDE SEQUENCE</scope>
</reference>
<feature type="transmembrane region" description="Helical" evidence="2">
    <location>
        <begin position="38"/>
        <end position="58"/>
    </location>
</feature>
<dbReference type="VEuPathDB" id="MicrosporidiaDB:AEWD_031370"/>
<sequence>MFLASRLRLFILGEPLLRPSQPSPFQLFMQETRSNVRFDIYLLVLLVIACLGLALAFFRNSRDGGNALLYAIGFLLIFCSYNLQKVIEANRMLNKSVPHTDAAESSWSWRRWIPPWGIKLGSSLRIAHGSSLLSNAGLLGLPEKTGMASRMSPYAVPHRIEQEKLEGVNPSPEEASRKSGSLVTSRRESPGTRTEENPSIRKRDNLEADDSSSDHQKSPVLKIARPSIANRRMDSAEKKEALLGNLMKIFQLKVETDESLQRHVLNLKNIEMQVNKILEEFTKVFKIFMKEAEKIESEMVGFNASTRYLNISLNELKVEIKKYFSNLPKSRASREIPNYLSTLARNYHNNEDIGSGDMGPMIRYESCMMFLLAVQMVLCLLLFLAALAKLDAVTSILRPVVSVGLVVVTLLSAVFLLSGQMLDRSCKSGSVRGCSFTPALIDGVKRLEVVSKADDLEDQLDAILKETGYVTEALSLYVKAMMDTRVNAKMSVFSNLFNKILFVYDDFGHLTKKKVDKNTFYGYIKIMSRLLENIASLLEFSEQKDMVDIYVNERAFLFWLNADKGSVVESIREITEAGPIDRSGMPPKWCVNALQGICDAKDSVDALFLLTLIGGPIFLFLLYL</sequence>
<gene>
    <name evidence="3" type="ORF">ECU03_1420</name>
</gene>
<feature type="transmembrane region" description="Helical" evidence="2">
    <location>
        <begin position="64"/>
        <end position="83"/>
    </location>
</feature>
<evidence type="ECO:0000256" key="1">
    <source>
        <dbReference type="SAM" id="MobiDB-lite"/>
    </source>
</evidence>
<dbReference type="EMBL" id="KC513618">
    <property type="protein sequence ID" value="AGE96394.1"/>
    <property type="molecule type" value="Genomic_DNA"/>
</dbReference>
<keyword evidence="2" id="KW-0472">Membrane</keyword>
<accession>M1JLJ7</accession>
<feature type="transmembrane region" description="Helical" evidence="2">
    <location>
        <begin position="368"/>
        <end position="390"/>
    </location>
</feature>
<keyword evidence="2" id="KW-0812">Transmembrane</keyword>
<feature type="transmembrane region" description="Helical" evidence="2">
    <location>
        <begin position="604"/>
        <end position="623"/>
    </location>
</feature>
<name>M1JLJ7_ENCCN</name>
<feature type="compositionally biased region" description="Basic and acidic residues" evidence="1">
    <location>
        <begin position="185"/>
        <end position="217"/>
    </location>
</feature>
<keyword evidence="2" id="KW-1133">Transmembrane helix</keyword>
<dbReference type="VEuPathDB" id="MicrosporidiaDB:AEWQ_031370"/>
<proteinExistence type="predicted"/>
<protein>
    <submittedName>
        <fullName evidence="3">Uncharacterized protein</fullName>
    </submittedName>
</protein>